<feature type="transmembrane region" description="Helical" evidence="1">
    <location>
        <begin position="83"/>
        <end position="104"/>
    </location>
</feature>
<name>A0A7J6BI21_AMEME</name>
<dbReference type="EMBL" id="JAAGNN010000001">
    <property type="protein sequence ID" value="KAF4093771.1"/>
    <property type="molecule type" value="Genomic_DNA"/>
</dbReference>
<protein>
    <submittedName>
        <fullName evidence="2">Uncharacterized protein</fullName>
    </submittedName>
</protein>
<dbReference type="AlphaFoldDB" id="A0A7J6BI21"/>
<proteinExistence type="predicted"/>
<keyword evidence="1" id="KW-0812">Transmembrane</keyword>
<evidence type="ECO:0000313" key="3">
    <source>
        <dbReference type="Proteomes" id="UP000593565"/>
    </source>
</evidence>
<evidence type="ECO:0000313" key="2">
    <source>
        <dbReference type="EMBL" id="KAF4093771.1"/>
    </source>
</evidence>
<keyword evidence="1" id="KW-1133">Transmembrane helix</keyword>
<dbReference type="Proteomes" id="UP000593565">
    <property type="component" value="Unassembled WGS sequence"/>
</dbReference>
<sequence>MMQRHVVLRYLFILFILFSFASSRCSYVFCYFLLFYTVFIINVRSFNSWELKVLCGAGAHNFVTVISFVFVSNDVSGQDEEYINLFSFPFIKLAHCCIACIVCCKIC</sequence>
<keyword evidence="3" id="KW-1185">Reference proteome</keyword>
<evidence type="ECO:0000256" key="1">
    <source>
        <dbReference type="SAM" id="Phobius"/>
    </source>
</evidence>
<reference evidence="2 3" key="1">
    <citation type="submission" date="2020-02" db="EMBL/GenBank/DDBJ databases">
        <title>A chromosome-scale genome assembly of the black bullhead catfish (Ameiurus melas).</title>
        <authorList>
            <person name="Wen M."/>
            <person name="Zham M."/>
            <person name="Cabau C."/>
            <person name="Klopp C."/>
            <person name="Donnadieu C."/>
            <person name="Roques C."/>
            <person name="Bouchez O."/>
            <person name="Lampietro C."/>
            <person name="Jouanno E."/>
            <person name="Herpin A."/>
            <person name="Louis A."/>
            <person name="Berthelot C."/>
            <person name="Parey E."/>
            <person name="Roest-Crollius H."/>
            <person name="Braasch I."/>
            <person name="Postlethwait J."/>
            <person name="Robinson-Rechavi M."/>
            <person name="Echchiki A."/>
            <person name="Begum T."/>
            <person name="Montfort J."/>
            <person name="Schartl M."/>
            <person name="Bobe J."/>
            <person name="Guiguen Y."/>
        </authorList>
    </citation>
    <scope>NUCLEOTIDE SEQUENCE [LARGE SCALE GENOMIC DNA]</scope>
    <source>
        <strain evidence="2">M_S1</strain>
        <tissue evidence="2">Blood</tissue>
    </source>
</reference>
<comment type="caution">
    <text evidence="2">The sequence shown here is derived from an EMBL/GenBank/DDBJ whole genome shotgun (WGS) entry which is preliminary data.</text>
</comment>
<keyword evidence="1" id="KW-0472">Membrane</keyword>
<organism evidence="2 3">
    <name type="scientific">Ameiurus melas</name>
    <name type="common">Black bullhead</name>
    <name type="synonym">Silurus melas</name>
    <dbReference type="NCBI Taxonomy" id="219545"/>
    <lineage>
        <taxon>Eukaryota</taxon>
        <taxon>Metazoa</taxon>
        <taxon>Chordata</taxon>
        <taxon>Craniata</taxon>
        <taxon>Vertebrata</taxon>
        <taxon>Euteleostomi</taxon>
        <taxon>Actinopterygii</taxon>
        <taxon>Neopterygii</taxon>
        <taxon>Teleostei</taxon>
        <taxon>Ostariophysi</taxon>
        <taxon>Siluriformes</taxon>
        <taxon>Ictaluridae</taxon>
        <taxon>Ameiurus</taxon>
    </lineage>
</organism>
<feature type="transmembrane region" description="Helical" evidence="1">
    <location>
        <begin position="12"/>
        <end position="41"/>
    </location>
</feature>
<gene>
    <name evidence="2" type="ORF">AMELA_G00005650</name>
</gene>
<accession>A0A7J6BI21</accession>
<feature type="transmembrane region" description="Helical" evidence="1">
    <location>
        <begin position="53"/>
        <end position="71"/>
    </location>
</feature>